<accession>D4AS00</accession>
<keyword evidence="2" id="KW-1185">Reference proteome</keyword>
<dbReference type="HOGENOM" id="CLU_2346243_0_0_1"/>
<dbReference type="Proteomes" id="UP000008866">
    <property type="component" value="Unassembled WGS sequence"/>
</dbReference>
<organism evidence="1 2">
    <name type="scientific">Arthroderma benhamiae (strain ATCC MYA-4681 / CBS 112371)</name>
    <name type="common">Trichophyton mentagrophytes</name>
    <dbReference type="NCBI Taxonomy" id="663331"/>
    <lineage>
        <taxon>Eukaryota</taxon>
        <taxon>Fungi</taxon>
        <taxon>Dikarya</taxon>
        <taxon>Ascomycota</taxon>
        <taxon>Pezizomycotina</taxon>
        <taxon>Eurotiomycetes</taxon>
        <taxon>Eurotiomycetidae</taxon>
        <taxon>Onygenales</taxon>
        <taxon>Arthrodermataceae</taxon>
        <taxon>Trichophyton</taxon>
    </lineage>
</organism>
<dbReference type="EMBL" id="ABSU01000007">
    <property type="protein sequence ID" value="EFE34064.1"/>
    <property type="molecule type" value="Genomic_DNA"/>
</dbReference>
<proteinExistence type="predicted"/>
<gene>
    <name evidence="1" type="ORF">ARB_07015</name>
</gene>
<reference evidence="2" key="1">
    <citation type="journal article" date="2011" name="Genome Biol.">
        <title>Comparative and functional genomics provide insights into the pathogenicity of dermatophytic fungi.</title>
        <authorList>
            <person name="Burmester A."/>
            <person name="Shelest E."/>
            <person name="Gloeckner G."/>
            <person name="Heddergott C."/>
            <person name="Schindler S."/>
            <person name="Staib P."/>
            <person name="Heidel A."/>
            <person name="Felder M."/>
            <person name="Petzold A."/>
            <person name="Szafranski K."/>
            <person name="Feuermann M."/>
            <person name="Pedruzzi I."/>
            <person name="Priebe S."/>
            <person name="Groth M."/>
            <person name="Winkler R."/>
            <person name="Li W."/>
            <person name="Kniemeyer O."/>
            <person name="Schroeckh V."/>
            <person name="Hertweck C."/>
            <person name="Hube B."/>
            <person name="White T.C."/>
            <person name="Platzer M."/>
            <person name="Guthke R."/>
            <person name="Heitman J."/>
            <person name="Woestemeyer J."/>
            <person name="Zipfel P.F."/>
            <person name="Monod M."/>
            <person name="Brakhage A.A."/>
        </authorList>
    </citation>
    <scope>NUCLEOTIDE SEQUENCE [LARGE SCALE GENOMIC DNA]</scope>
    <source>
        <strain evidence="2">ATCC MYA-4681 / CBS 112371</strain>
    </source>
</reference>
<sequence length="97" mass="10714">MQQEDTKPIDGISLMEYQEPYMGRKGKGEGEAGIPFGVTREVRDGPSTDYILHKRKPTSFVMASSPKEGTDIYGGFPMSTCVYPTRSNVPLAIGFTY</sequence>
<protein>
    <submittedName>
        <fullName evidence="1">Uncharacterized protein</fullName>
    </submittedName>
</protein>
<evidence type="ECO:0000313" key="2">
    <source>
        <dbReference type="Proteomes" id="UP000008866"/>
    </source>
</evidence>
<dbReference type="RefSeq" id="XP_003014453.1">
    <property type="nucleotide sequence ID" value="XM_003014407.1"/>
</dbReference>
<evidence type="ECO:0000313" key="1">
    <source>
        <dbReference type="EMBL" id="EFE34064.1"/>
    </source>
</evidence>
<name>D4AS00_ARTBC</name>
<dbReference type="AlphaFoldDB" id="D4AS00"/>
<comment type="caution">
    <text evidence="1">The sequence shown here is derived from an EMBL/GenBank/DDBJ whole genome shotgun (WGS) entry which is preliminary data.</text>
</comment>
<dbReference type="KEGG" id="abe:ARB_07015"/>
<dbReference type="GeneID" id="9520505"/>